<dbReference type="Proteomes" id="UP000837857">
    <property type="component" value="Chromosome 16"/>
</dbReference>
<name>A0ABN8I3T8_9NEOP</name>
<organism evidence="1 2">
    <name type="scientific">Iphiclides podalirius</name>
    <name type="common">scarce swallowtail</name>
    <dbReference type="NCBI Taxonomy" id="110791"/>
    <lineage>
        <taxon>Eukaryota</taxon>
        <taxon>Metazoa</taxon>
        <taxon>Ecdysozoa</taxon>
        <taxon>Arthropoda</taxon>
        <taxon>Hexapoda</taxon>
        <taxon>Insecta</taxon>
        <taxon>Pterygota</taxon>
        <taxon>Neoptera</taxon>
        <taxon>Endopterygota</taxon>
        <taxon>Lepidoptera</taxon>
        <taxon>Glossata</taxon>
        <taxon>Ditrysia</taxon>
        <taxon>Papilionoidea</taxon>
        <taxon>Papilionidae</taxon>
        <taxon>Papilioninae</taxon>
        <taxon>Iphiclides</taxon>
    </lineage>
</organism>
<gene>
    <name evidence="1" type="ORF">IPOD504_LOCUS5403</name>
</gene>
<keyword evidence="2" id="KW-1185">Reference proteome</keyword>
<protein>
    <submittedName>
        <fullName evidence="1">Uncharacterized protein</fullName>
    </submittedName>
</protein>
<evidence type="ECO:0000313" key="2">
    <source>
        <dbReference type="Proteomes" id="UP000837857"/>
    </source>
</evidence>
<proteinExistence type="predicted"/>
<accession>A0ABN8I3T8</accession>
<reference evidence="1" key="1">
    <citation type="submission" date="2022-03" db="EMBL/GenBank/DDBJ databases">
        <authorList>
            <person name="Martin H S."/>
        </authorList>
    </citation>
    <scope>NUCLEOTIDE SEQUENCE</scope>
</reference>
<dbReference type="EMBL" id="OW152828">
    <property type="protein sequence ID" value="CAH2046174.1"/>
    <property type="molecule type" value="Genomic_DNA"/>
</dbReference>
<sequence>MPFALAELASPLVGDITTPYGVYHQGSVPNAALPARRSVATRRRRAGPAPRPQTALAAGIGIAYQIYYGRPDNVQFAKKPSELFIVNFNRIQQSGVVGIDNPLNFDMSQYKGRKARGRRLHGSITARSVTEIQVKHNAHKPRVQINYTSPKSTALSPGSARVHLDCVVALLSYDNVPLMKPDSPVHGTLIAHYLEGRIANVASKAAHSTEEGTNLRTASRCAATLVRVSKNGPSCRCNSRAANRPNGDAALMWQKARHPSLARNEAISSERSRGGDFIPPAAVTSGRATCGGERIKALSRSGDLQPTLP</sequence>
<evidence type="ECO:0000313" key="1">
    <source>
        <dbReference type="EMBL" id="CAH2046174.1"/>
    </source>
</evidence>
<feature type="non-terminal residue" evidence="1">
    <location>
        <position position="1"/>
    </location>
</feature>